<dbReference type="PANTHER" id="PTHR46986:SF1">
    <property type="entry name" value="ENDORIBONUCLEASE YBEY, CHLOROPLASTIC"/>
    <property type="match status" value="1"/>
</dbReference>
<evidence type="ECO:0000256" key="4">
    <source>
        <dbReference type="ARBA" id="ARBA00022759"/>
    </source>
</evidence>
<evidence type="ECO:0000313" key="9">
    <source>
        <dbReference type="Proteomes" id="UP000613030"/>
    </source>
</evidence>
<dbReference type="EMBL" id="JAERRB010000003">
    <property type="protein sequence ID" value="MBL0741770.1"/>
    <property type="molecule type" value="Genomic_DNA"/>
</dbReference>
<gene>
    <name evidence="7 8" type="primary">ybeY</name>
    <name evidence="8" type="ORF">JI741_11105</name>
</gene>
<keyword evidence="7" id="KW-0690">Ribosome biogenesis</keyword>
<evidence type="ECO:0000256" key="7">
    <source>
        <dbReference type="HAMAP-Rule" id="MF_00009"/>
    </source>
</evidence>
<sequence>MPSVHFFTEDVEFKLPHPRKTTAWLKASILKEKKKLDELNFIFCSDTYLREINIQYLNHTTFTDIVTFDSSEGSGLIAGDIFISIDRVKENSEKFETTFDQELHRVLIHGVLHLIGYSDKGIQKKALMRKKEDAYLSLR</sequence>
<organism evidence="8 9">
    <name type="scientific">Chryseolinea lacunae</name>
    <dbReference type="NCBI Taxonomy" id="2801331"/>
    <lineage>
        <taxon>Bacteria</taxon>
        <taxon>Pseudomonadati</taxon>
        <taxon>Bacteroidota</taxon>
        <taxon>Cytophagia</taxon>
        <taxon>Cytophagales</taxon>
        <taxon>Fulvivirgaceae</taxon>
        <taxon>Chryseolinea</taxon>
    </lineage>
</organism>
<comment type="caution">
    <text evidence="8">The sequence shown here is derived from an EMBL/GenBank/DDBJ whole genome shotgun (WGS) entry which is preliminary data.</text>
</comment>
<evidence type="ECO:0000256" key="2">
    <source>
        <dbReference type="ARBA" id="ARBA00022722"/>
    </source>
</evidence>
<accession>A0ABS1KR11</accession>
<protein>
    <recommendedName>
        <fullName evidence="7">Endoribonuclease YbeY</fullName>
        <ecNumber evidence="7">3.1.-.-</ecNumber>
    </recommendedName>
</protein>
<keyword evidence="6 7" id="KW-0862">Zinc</keyword>
<evidence type="ECO:0000256" key="5">
    <source>
        <dbReference type="ARBA" id="ARBA00022801"/>
    </source>
</evidence>
<feature type="binding site" evidence="7">
    <location>
        <position position="113"/>
    </location>
    <ligand>
        <name>Zn(2+)</name>
        <dbReference type="ChEBI" id="CHEBI:29105"/>
        <note>catalytic</note>
    </ligand>
</feature>
<dbReference type="InterPro" id="IPR020549">
    <property type="entry name" value="YbeY_CS"/>
</dbReference>
<dbReference type="RefSeq" id="WP_202009260.1">
    <property type="nucleotide sequence ID" value="NZ_JAERRB010000003.1"/>
</dbReference>
<comment type="function">
    <text evidence="7">Single strand-specific metallo-endoribonuclease involved in late-stage 70S ribosome quality control and in maturation of the 3' terminus of the 16S rRNA.</text>
</comment>
<name>A0ABS1KR11_9BACT</name>
<comment type="cofactor">
    <cofactor evidence="7">
        <name>Zn(2+)</name>
        <dbReference type="ChEBI" id="CHEBI:29105"/>
    </cofactor>
    <text evidence="7">Binds 1 zinc ion.</text>
</comment>
<reference evidence="8 9" key="1">
    <citation type="submission" date="2021-01" db="EMBL/GenBank/DDBJ databases">
        <title>Chryseolinea sp. Jin1 Genome sequencing and assembly.</title>
        <authorList>
            <person name="Kim I."/>
        </authorList>
    </citation>
    <scope>NUCLEOTIDE SEQUENCE [LARGE SCALE GENOMIC DNA]</scope>
    <source>
        <strain evidence="8 9">Jin1</strain>
    </source>
</reference>
<comment type="subcellular location">
    <subcellularLocation>
        <location evidence="7">Cytoplasm</location>
    </subcellularLocation>
</comment>
<proteinExistence type="inferred from homology"/>
<feature type="binding site" evidence="7">
    <location>
        <position position="109"/>
    </location>
    <ligand>
        <name>Zn(2+)</name>
        <dbReference type="ChEBI" id="CHEBI:29105"/>
        <note>catalytic</note>
    </ligand>
</feature>
<evidence type="ECO:0000256" key="3">
    <source>
        <dbReference type="ARBA" id="ARBA00022723"/>
    </source>
</evidence>
<dbReference type="SUPFAM" id="SSF55486">
    <property type="entry name" value="Metalloproteases ('zincins'), catalytic domain"/>
    <property type="match status" value="1"/>
</dbReference>
<dbReference type="EC" id="3.1.-.-" evidence="7"/>
<evidence type="ECO:0000256" key="1">
    <source>
        <dbReference type="ARBA" id="ARBA00010875"/>
    </source>
</evidence>
<evidence type="ECO:0000313" key="8">
    <source>
        <dbReference type="EMBL" id="MBL0741770.1"/>
    </source>
</evidence>
<keyword evidence="4 7" id="KW-0255">Endonuclease</keyword>
<keyword evidence="2 7" id="KW-0540">Nuclease</keyword>
<dbReference type="Proteomes" id="UP000613030">
    <property type="component" value="Unassembled WGS sequence"/>
</dbReference>
<keyword evidence="7" id="KW-0963">Cytoplasm</keyword>
<dbReference type="Pfam" id="PF02130">
    <property type="entry name" value="YbeY"/>
    <property type="match status" value="1"/>
</dbReference>
<dbReference type="InterPro" id="IPR002036">
    <property type="entry name" value="YbeY"/>
</dbReference>
<dbReference type="PANTHER" id="PTHR46986">
    <property type="entry name" value="ENDORIBONUCLEASE YBEY, CHLOROPLASTIC"/>
    <property type="match status" value="1"/>
</dbReference>
<keyword evidence="7" id="KW-0698">rRNA processing</keyword>
<keyword evidence="5 7" id="KW-0378">Hydrolase</keyword>
<dbReference type="HAMAP" id="MF_00009">
    <property type="entry name" value="Endoribonucl_YbeY"/>
    <property type="match status" value="1"/>
</dbReference>
<keyword evidence="9" id="KW-1185">Reference proteome</keyword>
<dbReference type="NCBIfam" id="TIGR00043">
    <property type="entry name" value="rRNA maturation RNase YbeY"/>
    <property type="match status" value="1"/>
</dbReference>
<evidence type="ECO:0000256" key="6">
    <source>
        <dbReference type="ARBA" id="ARBA00022833"/>
    </source>
</evidence>
<comment type="similarity">
    <text evidence="1 7">Belongs to the endoribonuclease YbeY family.</text>
</comment>
<dbReference type="Gene3D" id="3.40.390.30">
    <property type="entry name" value="Metalloproteases ('zincins'), catalytic domain"/>
    <property type="match status" value="1"/>
</dbReference>
<keyword evidence="3 7" id="KW-0479">Metal-binding</keyword>
<feature type="binding site" evidence="7">
    <location>
        <position position="119"/>
    </location>
    <ligand>
        <name>Zn(2+)</name>
        <dbReference type="ChEBI" id="CHEBI:29105"/>
        <note>catalytic</note>
    </ligand>
</feature>
<dbReference type="PROSITE" id="PS01306">
    <property type="entry name" value="UPF0054"/>
    <property type="match status" value="1"/>
</dbReference>
<dbReference type="InterPro" id="IPR023091">
    <property type="entry name" value="MetalPrtase_cat_dom_sf_prd"/>
</dbReference>